<reference evidence="2 3" key="1">
    <citation type="submission" date="2023-01" db="EMBL/GenBank/DDBJ databases">
        <title>Analysis of 21 Apiospora genomes using comparative genomics revels a genus with tremendous synthesis potential of carbohydrate active enzymes and secondary metabolites.</title>
        <authorList>
            <person name="Sorensen T."/>
        </authorList>
    </citation>
    <scope>NUCLEOTIDE SEQUENCE [LARGE SCALE GENOMIC DNA]</scope>
    <source>
        <strain evidence="2 3">CBS 114990</strain>
    </source>
</reference>
<evidence type="ECO:0000256" key="1">
    <source>
        <dbReference type="SAM" id="MobiDB-lite"/>
    </source>
</evidence>
<evidence type="ECO:0000313" key="3">
    <source>
        <dbReference type="Proteomes" id="UP001433268"/>
    </source>
</evidence>
<gene>
    <name evidence="2" type="ORF">PG997_010429</name>
</gene>
<feature type="compositionally biased region" description="Basic and acidic residues" evidence="1">
    <location>
        <begin position="75"/>
        <end position="86"/>
    </location>
</feature>
<accession>A0ABR1VWY1</accession>
<protein>
    <submittedName>
        <fullName evidence="2">Uncharacterized protein</fullName>
    </submittedName>
</protein>
<dbReference type="EMBL" id="JAQQWN010000007">
    <property type="protein sequence ID" value="KAK8075766.1"/>
    <property type="molecule type" value="Genomic_DNA"/>
</dbReference>
<evidence type="ECO:0000313" key="2">
    <source>
        <dbReference type="EMBL" id="KAK8075766.1"/>
    </source>
</evidence>
<dbReference type="Proteomes" id="UP001433268">
    <property type="component" value="Unassembled WGS sequence"/>
</dbReference>
<dbReference type="RefSeq" id="XP_066666706.1">
    <property type="nucleotide sequence ID" value="XM_066814744.1"/>
</dbReference>
<name>A0ABR1VWY1_9PEZI</name>
<keyword evidence="3" id="KW-1185">Reference proteome</keyword>
<feature type="region of interest" description="Disordered" evidence="1">
    <location>
        <begin position="75"/>
        <end position="96"/>
    </location>
</feature>
<organism evidence="2 3">
    <name type="scientific">Apiospora hydei</name>
    <dbReference type="NCBI Taxonomy" id="1337664"/>
    <lineage>
        <taxon>Eukaryota</taxon>
        <taxon>Fungi</taxon>
        <taxon>Dikarya</taxon>
        <taxon>Ascomycota</taxon>
        <taxon>Pezizomycotina</taxon>
        <taxon>Sordariomycetes</taxon>
        <taxon>Xylariomycetidae</taxon>
        <taxon>Amphisphaeriales</taxon>
        <taxon>Apiosporaceae</taxon>
        <taxon>Apiospora</taxon>
    </lineage>
</organism>
<proteinExistence type="predicted"/>
<dbReference type="GeneID" id="92047804"/>
<sequence length="332" mass="36549">MASSPQPGEKRKAEEISSDAPLDNIINIDPDGDLVLVVGADLVGSATSFFSVEKAVAFRADHRALMRASPVLKTKFDPKSDNHKPGTSEAGWTEHLPDGSPTGMKFLLLVAHAELSQVPVGQTFQEVYEIVSMAKRLQMLSLLKIRAKSWVTGDFPVAPLQFPLTSGTDAKTLIQAFWIGRGLGDEVLLTRVVNHVTNNSTIMNGHLHINGTDLESLDTRFSETSMGNNKKHEKLCERLALGSLLQQLGELNWWPLPDPENMSSVVTVDRQLGQIILSGFSETIPERLQKYHCDWTSNLKKQLASAKYQTVNFTGTFKEENLRNAALVGLSD</sequence>
<comment type="caution">
    <text evidence="2">The sequence shown here is derived from an EMBL/GenBank/DDBJ whole genome shotgun (WGS) entry which is preliminary data.</text>
</comment>